<name>B3QXF8_CHLT3</name>
<gene>
    <name evidence="1" type="ordered locus">Ctha_0967</name>
</gene>
<proteinExistence type="predicted"/>
<keyword evidence="2" id="KW-1185">Reference proteome</keyword>
<organism evidence="1 2">
    <name type="scientific">Chloroherpeton thalassium (strain ATCC 35110 / GB-78)</name>
    <dbReference type="NCBI Taxonomy" id="517418"/>
    <lineage>
        <taxon>Bacteria</taxon>
        <taxon>Pseudomonadati</taxon>
        <taxon>Chlorobiota</taxon>
        <taxon>Chlorobiia</taxon>
        <taxon>Chlorobiales</taxon>
        <taxon>Chloroherpetonaceae</taxon>
        <taxon>Chloroherpeton</taxon>
    </lineage>
</organism>
<dbReference type="eggNOG" id="ENOG502ZNRU">
    <property type="taxonomic scope" value="Bacteria"/>
</dbReference>
<dbReference type="Proteomes" id="UP000001208">
    <property type="component" value="Chromosome"/>
</dbReference>
<reference evidence="1 2" key="1">
    <citation type="submission" date="2008-06" db="EMBL/GenBank/DDBJ databases">
        <title>Complete sequence of Chloroherpeton thalassium ATCC 35110.</title>
        <authorList>
            <consortium name="US DOE Joint Genome Institute"/>
            <person name="Lucas S."/>
            <person name="Copeland A."/>
            <person name="Lapidus A."/>
            <person name="Glavina del Rio T."/>
            <person name="Dalin E."/>
            <person name="Tice H."/>
            <person name="Bruce D."/>
            <person name="Goodwin L."/>
            <person name="Pitluck S."/>
            <person name="Schmutz J."/>
            <person name="Larimer F."/>
            <person name="Land M."/>
            <person name="Hauser L."/>
            <person name="Kyrpides N."/>
            <person name="Mikhailova N."/>
            <person name="Liu Z."/>
            <person name="Li T."/>
            <person name="Zhao F."/>
            <person name="Overmann J."/>
            <person name="Bryant D.A."/>
            <person name="Richardson P."/>
        </authorList>
    </citation>
    <scope>NUCLEOTIDE SEQUENCE [LARGE SCALE GENOMIC DNA]</scope>
    <source>
        <strain evidence="2">ATCC 35110 / GB-78</strain>
    </source>
</reference>
<sequence length="105" mass="12211">MSFFLKKVQFAKKLSYCEVSLLFIIHLKDRCLLSKKSYRSWTEIQKEHKDFLTSLGPLTPDEMIEYLKIEYGTTPPFKKSEILDFLHSDAEILATGSECSSNRQV</sequence>
<accession>B3QXF8</accession>
<dbReference type="AlphaFoldDB" id="B3QXF8"/>
<evidence type="ECO:0000313" key="2">
    <source>
        <dbReference type="Proteomes" id="UP000001208"/>
    </source>
</evidence>
<evidence type="ECO:0000313" key="1">
    <source>
        <dbReference type="EMBL" id="ACF13432.1"/>
    </source>
</evidence>
<dbReference type="KEGG" id="cts:Ctha_0967"/>
<dbReference type="EMBL" id="CP001100">
    <property type="protein sequence ID" value="ACF13432.1"/>
    <property type="molecule type" value="Genomic_DNA"/>
</dbReference>
<protein>
    <submittedName>
        <fullName evidence="1">Uncharacterized protein</fullName>
    </submittedName>
</protein>
<dbReference type="HOGENOM" id="CLU_2231794_0_0_10"/>